<dbReference type="EMBL" id="JBHLTG010000012">
    <property type="protein sequence ID" value="MFC0682307.1"/>
    <property type="molecule type" value="Genomic_DNA"/>
</dbReference>
<accession>A0ABV6RZB0</accession>
<reference evidence="3 4" key="1">
    <citation type="submission" date="2024-09" db="EMBL/GenBank/DDBJ databases">
        <authorList>
            <person name="Sun Q."/>
            <person name="Mori K."/>
        </authorList>
    </citation>
    <scope>NUCLEOTIDE SEQUENCE [LARGE SCALE GENOMIC DNA]</scope>
    <source>
        <strain evidence="3 4">KCTC 23076</strain>
    </source>
</reference>
<dbReference type="InterPro" id="IPR025339">
    <property type="entry name" value="DUF4245"/>
</dbReference>
<comment type="caution">
    <text evidence="3">The sequence shown here is derived from an EMBL/GenBank/DDBJ whole genome shotgun (WGS) entry which is preliminary data.</text>
</comment>
<feature type="compositionally biased region" description="Basic and acidic residues" evidence="1">
    <location>
        <begin position="14"/>
        <end position="30"/>
    </location>
</feature>
<feature type="region of interest" description="Disordered" evidence="1">
    <location>
        <begin position="1"/>
        <end position="31"/>
    </location>
</feature>
<protein>
    <submittedName>
        <fullName evidence="3">DUF4245 domain-containing protein</fullName>
    </submittedName>
</protein>
<evidence type="ECO:0000256" key="1">
    <source>
        <dbReference type="SAM" id="MobiDB-lite"/>
    </source>
</evidence>
<dbReference type="RefSeq" id="WP_386676207.1">
    <property type="nucleotide sequence ID" value="NZ_JBHLTG010000012.1"/>
</dbReference>
<evidence type="ECO:0000256" key="2">
    <source>
        <dbReference type="SAM" id="Phobius"/>
    </source>
</evidence>
<organism evidence="3 4">
    <name type="scientific">Lysobacter korlensis</name>
    <dbReference type="NCBI Taxonomy" id="553636"/>
    <lineage>
        <taxon>Bacteria</taxon>
        <taxon>Pseudomonadati</taxon>
        <taxon>Pseudomonadota</taxon>
        <taxon>Gammaproteobacteria</taxon>
        <taxon>Lysobacterales</taxon>
        <taxon>Lysobacteraceae</taxon>
        <taxon>Lysobacter</taxon>
    </lineage>
</organism>
<evidence type="ECO:0000313" key="4">
    <source>
        <dbReference type="Proteomes" id="UP001589896"/>
    </source>
</evidence>
<gene>
    <name evidence="3" type="ORF">ACFFGH_31135</name>
</gene>
<keyword evidence="2" id="KW-0812">Transmembrane</keyword>
<keyword evidence="2" id="KW-0472">Membrane</keyword>
<name>A0ABV6RZB0_9GAMM</name>
<sequence>MAKPAKPPVVAELGRPETPEEASIRRDEARRNRRARQTTFNLVIATLASLVLAAFFGILMSNPGSPGIDAVDYRAAAADAQGDVEEPLVAPELPEGWQANRAEFEKAADGVAVWRLGLLTAAGEFIGVKQGIDANPTWLAAQVADTSETGSASIGGLDWTLREGDPEGNLARAMTAEHQGSTVVLYGTADDDEFTALADAVGGELTE</sequence>
<dbReference type="Proteomes" id="UP001589896">
    <property type="component" value="Unassembled WGS sequence"/>
</dbReference>
<feature type="transmembrane region" description="Helical" evidence="2">
    <location>
        <begin position="40"/>
        <end position="60"/>
    </location>
</feature>
<proteinExistence type="predicted"/>
<keyword evidence="4" id="KW-1185">Reference proteome</keyword>
<evidence type="ECO:0000313" key="3">
    <source>
        <dbReference type="EMBL" id="MFC0682307.1"/>
    </source>
</evidence>
<dbReference type="Pfam" id="PF14030">
    <property type="entry name" value="DUF4245"/>
    <property type="match status" value="1"/>
</dbReference>
<keyword evidence="2" id="KW-1133">Transmembrane helix</keyword>